<accession>A0A8S9YY94</accession>
<dbReference type="Proteomes" id="UP000822476">
    <property type="component" value="Unassembled WGS sequence"/>
</dbReference>
<proteinExistence type="predicted"/>
<sequence>MKIYFEKVTTTQAECIQAELVIYRPKYLTSINLTLPGNGPVGKTLVKIAEGPQFTKYKALGFFFNDYATLSATNVTYIRPVVLPQNVYIDYATIVTEFRCTRYNQTVGSVVGSTIFERDFSYNTFVAVSVKGEQIGDLGMKDVSAIKDCQITVSGVANPTTLPKDIRRNLGSGWLPAIRSEPFQKYTGITVTFGRLTTVYYLMATVIGTDKLRILDLYATFDGYVYYFIEQVPLAYLQTFASSMLLERPLTTRGIRLVDKTYQNGSTLSPITIEIYGMMNMTDTNTFDPCALTTLPMTVPLPASIVVQPRVFLYANDSFIFCDYQLHASSKSVMNKRCLLTSTISKPVWRDLGPSVSQVLSYSPSKNLLFGLGPERNQQSLLLSADLGKRWVSVNQFAYTALLDHVVDLVNATAIPWTVIAGQFDSNTKGVQCVAYTAGPFQICYDGIYYNGTLAVDWNSACSVLPDL</sequence>
<protein>
    <submittedName>
        <fullName evidence="1">Uncharacterized protein</fullName>
    </submittedName>
</protein>
<comment type="caution">
    <text evidence="1">The sequence shown here is derived from an EMBL/GenBank/DDBJ whole genome shotgun (WGS) entry which is preliminary data.</text>
</comment>
<evidence type="ECO:0000313" key="2">
    <source>
        <dbReference type="Proteomes" id="UP000822476"/>
    </source>
</evidence>
<keyword evidence="2" id="KW-1185">Reference proteome</keyword>
<name>A0A8S9YY94_9TREM</name>
<dbReference type="OrthoDB" id="6287866at2759"/>
<reference evidence="1" key="1">
    <citation type="submission" date="2019-07" db="EMBL/GenBank/DDBJ databases">
        <title>Annotation for the trematode Paragonimus miyazaki's.</title>
        <authorList>
            <person name="Choi Y.-J."/>
        </authorList>
    </citation>
    <scope>NUCLEOTIDE SEQUENCE</scope>
    <source>
        <strain evidence="1">Japan</strain>
    </source>
</reference>
<gene>
    <name evidence="1" type="ORF">EG68_04764</name>
</gene>
<dbReference type="AlphaFoldDB" id="A0A8S9YY94"/>
<evidence type="ECO:0000313" key="1">
    <source>
        <dbReference type="EMBL" id="KAF7258180.1"/>
    </source>
</evidence>
<dbReference type="EMBL" id="JTDE01001896">
    <property type="protein sequence ID" value="KAF7258180.1"/>
    <property type="molecule type" value="Genomic_DNA"/>
</dbReference>
<organism evidence="1 2">
    <name type="scientific">Paragonimus skrjabini miyazakii</name>
    <dbReference type="NCBI Taxonomy" id="59628"/>
    <lineage>
        <taxon>Eukaryota</taxon>
        <taxon>Metazoa</taxon>
        <taxon>Spiralia</taxon>
        <taxon>Lophotrochozoa</taxon>
        <taxon>Platyhelminthes</taxon>
        <taxon>Trematoda</taxon>
        <taxon>Digenea</taxon>
        <taxon>Plagiorchiida</taxon>
        <taxon>Troglotremata</taxon>
        <taxon>Troglotrematidae</taxon>
        <taxon>Paragonimus</taxon>
    </lineage>
</organism>